<evidence type="ECO:0000313" key="2">
    <source>
        <dbReference type="Proteomes" id="UP000236311"/>
    </source>
</evidence>
<dbReference type="AlphaFoldDB" id="A0A2K4ZFT6"/>
<name>A0A2K4ZFT6_9FIRM</name>
<organism evidence="1 2">
    <name type="scientific">Acetatifactor muris</name>
    <dbReference type="NCBI Taxonomy" id="879566"/>
    <lineage>
        <taxon>Bacteria</taxon>
        <taxon>Bacillati</taxon>
        <taxon>Bacillota</taxon>
        <taxon>Clostridia</taxon>
        <taxon>Lachnospirales</taxon>
        <taxon>Lachnospiraceae</taxon>
        <taxon>Acetatifactor</taxon>
    </lineage>
</organism>
<accession>A0A2K4ZFT6</accession>
<keyword evidence="2" id="KW-1185">Reference proteome</keyword>
<dbReference type="Proteomes" id="UP000236311">
    <property type="component" value="Unassembled WGS sequence"/>
</dbReference>
<sequence>MRYHITQYALKEGNAMLLTKRWRPQGRGKRMNHKENRNLKTII</sequence>
<reference evidence="1" key="1">
    <citation type="submission" date="2018-01" db="EMBL/GenBank/DDBJ databases">
        <authorList>
            <person name="Gaut B.S."/>
            <person name="Morton B.R."/>
            <person name="Clegg M.T."/>
            <person name="Duvall M.R."/>
        </authorList>
    </citation>
    <scope>NUCLEOTIDE SEQUENCE [LARGE SCALE GENOMIC DNA]</scope>
    <source>
        <strain evidence="1">GP69</strain>
    </source>
</reference>
<gene>
    <name evidence="1" type="ORF">AMURIS_02042</name>
</gene>
<protein>
    <submittedName>
        <fullName evidence="1">Uncharacterized protein</fullName>
    </submittedName>
</protein>
<proteinExistence type="predicted"/>
<dbReference type="EMBL" id="OFSM01000009">
    <property type="protein sequence ID" value="SOY29327.1"/>
    <property type="molecule type" value="Genomic_DNA"/>
</dbReference>
<evidence type="ECO:0000313" key="1">
    <source>
        <dbReference type="EMBL" id="SOY29327.1"/>
    </source>
</evidence>